<dbReference type="Gene3D" id="3.20.20.210">
    <property type="match status" value="1"/>
</dbReference>
<dbReference type="InterPro" id="IPR013215">
    <property type="entry name" value="Cbl-indep_Met_Synth_N"/>
</dbReference>
<dbReference type="GO" id="GO:0032259">
    <property type="term" value="P:methylation"/>
    <property type="evidence" value="ECO:0007669"/>
    <property type="project" value="UniProtKB-KW"/>
</dbReference>
<protein>
    <submittedName>
        <fullName evidence="3">5-methyltetrahydropteroyltriglutamate--homocysteine methyltransferase</fullName>
    </submittedName>
</protein>
<keyword evidence="4" id="KW-1185">Reference proteome</keyword>
<dbReference type="OrthoDB" id="244285at2"/>
<evidence type="ECO:0000313" key="3">
    <source>
        <dbReference type="EMBL" id="POB00861.1"/>
    </source>
</evidence>
<feature type="domain" description="Cobalamin-independent methionine synthase MetE N-terminal" evidence="2">
    <location>
        <begin position="41"/>
        <end position="186"/>
    </location>
</feature>
<evidence type="ECO:0000313" key="4">
    <source>
        <dbReference type="Proteomes" id="UP000243451"/>
    </source>
</evidence>
<proteinExistence type="predicted"/>
<dbReference type="GO" id="GO:0003871">
    <property type="term" value="F:5-methyltetrahydropteroyltriglutamate-homocysteine S-methyltransferase activity"/>
    <property type="evidence" value="ECO:0007669"/>
    <property type="project" value="InterPro"/>
</dbReference>
<name>A0A2P4EQG4_9GAMM</name>
<comment type="caution">
    <text evidence="3">The sequence shown here is derived from an EMBL/GenBank/DDBJ whole genome shotgun (WGS) entry which is preliminary data.</text>
</comment>
<dbReference type="RefSeq" id="WP_104739858.1">
    <property type="nucleotide sequence ID" value="NZ_BMHR01000028.1"/>
</dbReference>
<dbReference type="GO" id="GO:0008270">
    <property type="term" value="F:zinc ion binding"/>
    <property type="evidence" value="ECO:0007669"/>
    <property type="project" value="InterPro"/>
</dbReference>
<accession>A0A2P4EQG4</accession>
<keyword evidence="3" id="KW-0808">Transferase</keyword>
<dbReference type="AlphaFoldDB" id="A0A2P4EQG4"/>
<dbReference type="SUPFAM" id="SSF51726">
    <property type="entry name" value="UROD/MetE-like"/>
    <property type="match status" value="1"/>
</dbReference>
<dbReference type="Proteomes" id="UP000243451">
    <property type="component" value="Unassembled WGS sequence"/>
</dbReference>
<reference evidence="3 4" key="1">
    <citation type="submission" date="2018-01" db="EMBL/GenBank/DDBJ databases">
        <title>Draft genome of the type strain Pseudomonas oceani DSM 100277 isolated from the deep water in Okinawa trough, northwestern Pacific Ocean.</title>
        <authorList>
            <person name="Gomila M."/>
            <person name="Mulet M."/>
            <person name="Garcia-Valdes E."/>
            <person name="Lalucat J."/>
        </authorList>
    </citation>
    <scope>NUCLEOTIDE SEQUENCE [LARGE SCALE GENOMIC DNA]</scope>
    <source>
        <strain evidence="3 4">DSM 100277</strain>
    </source>
</reference>
<sequence length="238" mass="25630">MLLHQTGPNTSPAQESDRWHQQADAGMAWVSVAAEGMPPFDSLLERVARARAAGFNVKPIIPGPLSLLWSMTDGDEAALEQLDGLLDGYDSLLLALGKQGVEWVELDEPQLARPLAPVWTAACEHSYNRLQRTALKRLLAVSGGALVDNLGLACNLPVDALQIELRDPERVLVTVLDRLPAYKALSLVLPASDLSAELVAQLQGVYQRLGPRLWLAATAPHDVADLAVRLGNSSRIAA</sequence>
<keyword evidence="3" id="KW-0489">Methyltransferase</keyword>
<feature type="region of interest" description="Disordered" evidence="1">
    <location>
        <begin position="1"/>
        <end position="20"/>
    </location>
</feature>
<gene>
    <name evidence="3" type="ORF">C1949_18505</name>
</gene>
<dbReference type="InterPro" id="IPR038071">
    <property type="entry name" value="UROD/MetE-like_sf"/>
</dbReference>
<dbReference type="Pfam" id="PF08267">
    <property type="entry name" value="Meth_synt_1"/>
    <property type="match status" value="1"/>
</dbReference>
<dbReference type="EMBL" id="PPSK01000033">
    <property type="protein sequence ID" value="POB00861.1"/>
    <property type="molecule type" value="Genomic_DNA"/>
</dbReference>
<evidence type="ECO:0000256" key="1">
    <source>
        <dbReference type="SAM" id="MobiDB-lite"/>
    </source>
</evidence>
<evidence type="ECO:0000259" key="2">
    <source>
        <dbReference type="Pfam" id="PF08267"/>
    </source>
</evidence>
<organism evidence="3 4">
    <name type="scientific">Halopseudomonas oceani</name>
    <dbReference type="NCBI Taxonomy" id="1708783"/>
    <lineage>
        <taxon>Bacteria</taxon>
        <taxon>Pseudomonadati</taxon>
        <taxon>Pseudomonadota</taxon>
        <taxon>Gammaproteobacteria</taxon>
        <taxon>Pseudomonadales</taxon>
        <taxon>Pseudomonadaceae</taxon>
        <taxon>Halopseudomonas</taxon>
    </lineage>
</organism>
<feature type="compositionally biased region" description="Polar residues" evidence="1">
    <location>
        <begin position="1"/>
        <end position="14"/>
    </location>
</feature>
<dbReference type="GO" id="GO:0008652">
    <property type="term" value="P:amino acid biosynthetic process"/>
    <property type="evidence" value="ECO:0007669"/>
    <property type="project" value="InterPro"/>
</dbReference>